<evidence type="ECO:0000313" key="2">
    <source>
        <dbReference type="Proteomes" id="UP001143910"/>
    </source>
</evidence>
<reference evidence="1" key="1">
    <citation type="submission" date="2022-08" db="EMBL/GenBank/DDBJ databases">
        <title>Genome Sequence of Lecanicillium fungicola.</title>
        <authorList>
            <person name="Buettner E."/>
        </authorList>
    </citation>
    <scope>NUCLEOTIDE SEQUENCE</scope>
    <source>
        <strain evidence="1">Babe33</strain>
    </source>
</reference>
<organism evidence="1 2">
    <name type="scientific">Zarea fungicola</name>
    <dbReference type="NCBI Taxonomy" id="93591"/>
    <lineage>
        <taxon>Eukaryota</taxon>
        <taxon>Fungi</taxon>
        <taxon>Dikarya</taxon>
        <taxon>Ascomycota</taxon>
        <taxon>Pezizomycotina</taxon>
        <taxon>Sordariomycetes</taxon>
        <taxon>Hypocreomycetidae</taxon>
        <taxon>Hypocreales</taxon>
        <taxon>Cordycipitaceae</taxon>
        <taxon>Zarea</taxon>
    </lineage>
</organism>
<keyword evidence="2" id="KW-1185">Reference proteome</keyword>
<evidence type="ECO:0000313" key="1">
    <source>
        <dbReference type="EMBL" id="KAJ2977380.1"/>
    </source>
</evidence>
<name>A0ACC1NEH9_9HYPO</name>
<sequence length="115" mass="12969">MTRQYGNYSFSRVFQSGHMVPAYQPQAAYDIFMRATFNRDIATGEIRVTDDLVTEGPASTWHIKNEPPVKPTPRCYALEPASCVGSVWKTVVDGTAIIRNWWVVEEEASDLGQEL</sequence>
<gene>
    <name evidence="1" type="ORF">NQ176_g4401</name>
</gene>
<dbReference type="Proteomes" id="UP001143910">
    <property type="component" value="Unassembled WGS sequence"/>
</dbReference>
<proteinExistence type="predicted"/>
<comment type="caution">
    <text evidence="1">The sequence shown here is derived from an EMBL/GenBank/DDBJ whole genome shotgun (WGS) entry which is preliminary data.</text>
</comment>
<dbReference type="EMBL" id="JANJQO010000477">
    <property type="protein sequence ID" value="KAJ2977380.1"/>
    <property type="molecule type" value="Genomic_DNA"/>
</dbReference>
<protein>
    <submittedName>
        <fullName evidence="1">Uncharacterized protein</fullName>
    </submittedName>
</protein>
<accession>A0ACC1NEH9</accession>